<dbReference type="InterPro" id="IPR013525">
    <property type="entry name" value="ABC2_TM"/>
</dbReference>
<keyword evidence="5 8" id="KW-0812">Transmembrane</keyword>
<organism evidence="10 11">
    <name type="scientific">Geoalkalibacter halelectricus</name>
    <dbReference type="NCBI Taxonomy" id="2847045"/>
    <lineage>
        <taxon>Bacteria</taxon>
        <taxon>Pseudomonadati</taxon>
        <taxon>Thermodesulfobacteriota</taxon>
        <taxon>Desulfuromonadia</taxon>
        <taxon>Desulfuromonadales</taxon>
        <taxon>Geoalkalibacteraceae</taxon>
        <taxon>Geoalkalibacter</taxon>
    </lineage>
</organism>
<name>A0ABY5ZP86_9BACT</name>
<feature type="transmembrane region" description="Helical" evidence="8">
    <location>
        <begin position="416"/>
        <end position="434"/>
    </location>
</feature>
<evidence type="ECO:0000256" key="2">
    <source>
        <dbReference type="ARBA" id="ARBA00007783"/>
    </source>
</evidence>
<keyword evidence="11" id="KW-1185">Reference proteome</keyword>
<dbReference type="Gene3D" id="3.40.1710.10">
    <property type="entry name" value="abc type-2 transporter like domain"/>
    <property type="match status" value="1"/>
</dbReference>
<dbReference type="PROSITE" id="PS51012">
    <property type="entry name" value="ABC_TM2"/>
    <property type="match status" value="1"/>
</dbReference>
<accession>A0ABY5ZP86</accession>
<comment type="similarity">
    <text evidence="2">Belongs to the ABC-2 integral membrane protein family.</text>
</comment>
<proteinExistence type="inferred from homology"/>
<feature type="transmembrane region" description="Helical" evidence="8">
    <location>
        <begin position="357"/>
        <end position="378"/>
    </location>
</feature>
<dbReference type="Proteomes" id="UP001060414">
    <property type="component" value="Chromosome"/>
</dbReference>
<evidence type="ECO:0000256" key="3">
    <source>
        <dbReference type="ARBA" id="ARBA00022448"/>
    </source>
</evidence>
<protein>
    <submittedName>
        <fullName evidence="10">ABC transporter permease</fullName>
    </submittedName>
</protein>
<keyword evidence="3" id="KW-0813">Transport</keyword>
<evidence type="ECO:0000256" key="5">
    <source>
        <dbReference type="ARBA" id="ARBA00022692"/>
    </source>
</evidence>
<evidence type="ECO:0000313" key="11">
    <source>
        <dbReference type="Proteomes" id="UP001060414"/>
    </source>
</evidence>
<dbReference type="InterPro" id="IPR047817">
    <property type="entry name" value="ABC2_TM_bact-type"/>
</dbReference>
<reference evidence="10" key="1">
    <citation type="journal article" date="2022" name="Environ. Microbiol.">
        <title>Geoalkalibacter halelectricus SAP #1 sp. nov. possessing extracellular electron transfer and mineral#reducing capabilities from a haloalkaline environment.</title>
        <authorList>
            <person name="Yadav S."/>
            <person name="Singh R."/>
            <person name="Sundharam S.S."/>
            <person name="Chaudhary S."/>
            <person name="Krishnamurthi S."/>
            <person name="Patil S.A."/>
        </authorList>
    </citation>
    <scope>NUCLEOTIDE SEQUENCE</scope>
    <source>
        <strain evidence="10">SAP-1</strain>
    </source>
</reference>
<evidence type="ECO:0000256" key="4">
    <source>
        <dbReference type="ARBA" id="ARBA00022475"/>
    </source>
</evidence>
<keyword evidence="6 8" id="KW-1133">Transmembrane helix</keyword>
<feature type="transmembrane region" description="Helical" evidence="8">
    <location>
        <begin position="325"/>
        <end position="345"/>
    </location>
</feature>
<dbReference type="InterPro" id="IPR051449">
    <property type="entry name" value="ABC-2_transporter_component"/>
</dbReference>
<comment type="subcellular location">
    <subcellularLocation>
        <location evidence="1">Cell membrane</location>
        <topology evidence="1">Multi-pass membrane protein</topology>
    </subcellularLocation>
</comment>
<dbReference type="EMBL" id="CP092109">
    <property type="protein sequence ID" value="UWZ80634.1"/>
    <property type="molecule type" value="Genomic_DNA"/>
</dbReference>
<keyword evidence="4" id="KW-1003">Cell membrane</keyword>
<evidence type="ECO:0000256" key="1">
    <source>
        <dbReference type="ARBA" id="ARBA00004651"/>
    </source>
</evidence>
<sequence>MRQFWATFCKDLLIQRRDRAGLLVLFLMPAVLVLIVSLVQNNVLETTGASGMRVLFVDEDGGFLAQNIRSRLGDVESLVLVETLDNEALTAAHARKRVASGEYQFGIVIPEGASRQLQERSRVLARETLRGESRRPSPEAMESLPLYVFFDPMVQGIFRTAVTNSLNLVVLGIEVEEKARELTRAMNTALAGRGGGLMGAGVQFGEEEISRIFSEENLVVISEQSSSPQSSWPLPSAVQQNVPAWALFGMFFIVVPLSGALLRERQEGTLVRLRSMPVSYEVILAGKVAAFACICLVQFTLILAVGKIVLPALGTPDLVIQGRLLSAYALALCAALAATGFGLLIGTIARSYEQASMFGAVSVVVMAALGGVMVPVYVMPPALQSISVVSPLFWGLDGFLEIFVRGGDLFAAAPRALSLLAFAAGSFGLSLYFFKRANSLGR</sequence>
<keyword evidence="7 8" id="KW-0472">Membrane</keyword>
<dbReference type="PANTHER" id="PTHR30294:SF38">
    <property type="entry name" value="TRANSPORT PERMEASE PROTEIN"/>
    <property type="match status" value="1"/>
</dbReference>
<dbReference type="PANTHER" id="PTHR30294">
    <property type="entry name" value="MEMBRANE COMPONENT OF ABC TRANSPORTER YHHJ-RELATED"/>
    <property type="match status" value="1"/>
</dbReference>
<evidence type="ECO:0000256" key="6">
    <source>
        <dbReference type="ARBA" id="ARBA00022989"/>
    </source>
</evidence>
<feature type="domain" description="ABC transmembrane type-2" evidence="9">
    <location>
        <begin position="202"/>
        <end position="437"/>
    </location>
</feature>
<feature type="transmembrane region" description="Helical" evidence="8">
    <location>
        <begin position="282"/>
        <end position="305"/>
    </location>
</feature>
<evidence type="ECO:0000259" key="9">
    <source>
        <dbReference type="PROSITE" id="PS51012"/>
    </source>
</evidence>
<feature type="transmembrane region" description="Helical" evidence="8">
    <location>
        <begin position="242"/>
        <end position="262"/>
    </location>
</feature>
<dbReference type="RefSeq" id="WP_260748992.1">
    <property type="nucleotide sequence ID" value="NZ_CP092109.1"/>
</dbReference>
<feature type="transmembrane region" description="Helical" evidence="8">
    <location>
        <begin position="20"/>
        <end position="39"/>
    </location>
</feature>
<dbReference type="Pfam" id="PF12698">
    <property type="entry name" value="ABC2_membrane_3"/>
    <property type="match status" value="1"/>
</dbReference>
<evidence type="ECO:0000256" key="8">
    <source>
        <dbReference type="SAM" id="Phobius"/>
    </source>
</evidence>
<evidence type="ECO:0000256" key="7">
    <source>
        <dbReference type="ARBA" id="ARBA00023136"/>
    </source>
</evidence>
<gene>
    <name evidence="10" type="ORF">L9S41_04350</name>
</gene>
<evidence type="ECO:0000313" key="10">
    <source>
        <dbReference type="EMBL" id="UWZ80634.1"/>
    </source>
</evidence>